<evidence type="ECO:0000313" key="2">
    <source>
        <dbReference type="Proteomes" id="UP000321408"/>
    </source>
</evidence>
<dbReference type="SUPFAM" id="SSF53474">
    <property type="entry name" value="alpha/beta-Hydrolases"/>
    <property type="match status" value="1"/>
</dbReference>
<dbReference type="Pfam" id="PF00561">
    <property type="entry name" value="Abhydrolase_1"/>
    <property type="match status" value="1"/>
</dbReference>
<dbReference type="AlphaFoldDB" id="A0A5B9DEK4"/>
<dbReference type="Gene3D" id="3.40.50.1820">
    <property type="entry name" value="alpha/beta hydrolase"/>
    <property type="match status" value="1"/>
</dbReference>
<sequence>MNKCKSKDGTDIYYEVYGEGDITLCFVSGAGGILEHWKLQHSFAKQYKLVLPDIAGHGKSANTERLKFTMQAFGEDIAAVIQAEDLQRVILIGWSMGGPIILEAARILKDRIIGIIGIDTFFPIQGSLYTKNSEEATKLIMKDFREDTPKKIVNLFKYHMNTGIRATTEGISAISGHQK</sequence>
<name>A0A5B9DEK4_9ARCH</name>
<accession>A0A5B9DEK4</accession>
<dbReference type="EMBL" id="CP042905">
    <property type="protein sequence ID" value="QEE17522.2"/>
    <property type="molecule type" value="Genomic_DNA"/>
</dbReference>
<dbReference type="PANTHER" id="PTHR43433:SF5">
    <property type="entry name" value="AB HYDROLASE-1 DOMAIN-CONTAINING PROTEIN"/>
    <property type="match status" value="1"/>
</dbReference>
<reference evidence="1 2" key="1">
    <citation type="journal article" date="2020" name="Nature">
        <title>Isolation of an archaeon at the prokaryote-eukaryote interface.</title>
        <authorList>
            <person name="Imachi H."/>
            <person name="Nobu M.K."/>
            <person name="Nakahara N."/>
            <person name="Morono Y."/>
            <person name="Ogawara M."/>
            <person name="Takaki Y."/>
            <person name="Takano Y."/>
            <person name="Uematsu K."/>
            <person name="Ikuta T."/>
            <person name="Ito M."/>
            <person name="Matsui Y."/>
            <person name="Miyazaki M."/>
            <person name="Murata K."/>
            <person name="Saito Y."/>
            <person name="Sakai S."/>
            <person name="Song C."/>
            <person name="Tasumi E."/>
            <person name="Yamanaka Y."/>
            <person name="Yamaguchi T."/>
            <person name="Kamagata Y."/>
            <person name="Tamaki H."/>
            <person name="Takai K."/>
        </authorList>
    </citation>
    <scope>NUCLEOTIDE SEQUENCE [LARGE SCALE GENOMIC DNA]</scope>
    <source>
        <strain evidence="1 2">MK-D1</strain>
    </source>
</reference>
<keyword evidence="2" id="KW-1185">Reference proteome</keyword>
<protein>
    <submittedName>
        <fullName evidence="1">Alpha/beta fold hydrolase</fullName>
    </submittedName>
</protein>
<evidence type="ECO:0000313" key="1">
    <source>
        <dbReference type="EMBL" id="QEE17522.2"/>
    </source>
</evidence>
<proteinExistence type="predicted"/>
<dbReference type="InterPro" id="IPR000073">
    <property type="entry name" value="AB_hydrolase_1"/>
</dbReference>
<reference evidence="1 2" key="2">
    <citation type="journal article" date="2024" name="Int. J. Syst. Evol. Microbiol.">
        <title>Promethearchaeum syntrophicum gen. nov., sp. nov., an anaerobic, obligately syntrophic archaeon, the first isolate of the lineage 'Asgard' archaea, and proposal of the new archaeal phylum Promethearchaeota phyl. nov. and kingdom Promethearchaeati regn. nov.</title>
        <authorList>
            <person name="Imachi H."/>
            <person name="Nobu M.K."/>
            <person name="Kato S."/>
            <person name="Takaki Y."/>
            <person name="Miyazaki M."/>
            <person name="Miyata M."/>
            <person name="Ogawara M."/>
            <person name="Saito Y."/>
            <person name="Sakai S."/>
            <person name="Tahara Y.O."/>
            <person name="Takano Y."/>
            <person name="Tasumi E."/>
            <person name="Uematsu K."/>
            <person name="Yoshimura T."/>
            <person name="Itoh T."/>
            <person name="Ohkuma M."/>
            <person name="Takai K."/>
        </authorList>
    </citation>
    <scope>NUCLEOTIDE SEQUENCE [LARGE SCALE GENOMIC DNA]</scope>
    <source>
        <strain evidence="1 2">MK-D1</strain>
    </source>
</reference>
<dbReference type="InterPro" id="IPR029058">
    <property type="entry name" value="AB_hydrolase_fold"/>
</dbReference>
<organism evidence="1 2">
    <name type="scientific">Promethearchaeum syntrophicum</name>
    <dbReference type="NCBI Taxonomy" id="2594042"/>
    <lineage>
        <taxon>Archaea</taxon>
        <taxon>Promethearchaeati</taxon>
        <taxon>Promethearchaeota</taxon>
        <taxon>Promethearchaeia</taxon>
        <taxon>Promethearchaeales</taxon>
        <taxon>Promethearchaeaceae</taxon>
        <taxon>Promethearchaeum</taxon>
    </lineage>
</organism>
<dbReference type="InterPro" id="IPR050471">
    <property type="entry name" value="AB_hydrolase"/>
</dbReference>
<keyword evidence="1" id="KW-0378">Hydrolase</keyword>
<gene>
    <name evidence="1" type="ORF">DSAG12_03359</name>
</gene>
<dbReference type="Proteomes" id="UP000321408">
    <property type="component" value="Chromosome"/>
</dbReference>
<dbReference type="PANTHER" id="PTHR43433">
    <property type="entry name" value="HYDROLASE, ALPHA/BETA FOLD FAMILY PROTEIN"/>
    <property type="match status" value="1"/>
</dbReference>
<dbReference type="KEGG" id="psyt:DSAG12_03359"/>